<proteinExistence type="predicted"/>
<dbReference type="EMBL" id="AODH01000018">
    <property type="protein sequence ID" value="EUJ40495.1"/>
    <property type="molecule type" value="Genomic_DNA"/>
</dbReference>
<comment type="caution">
    <text evidence="1">The sequence shown here is derived from an EMBL/GenBank/DDBJ whole genome shotgun (WGS) entry which is preliminary data.</text>
</comment>
<reference evidence="1 2" key="1">
    <citation type="submission" date="2012-12" db="EMBL/GenBank/DDBJ databases">
        <title>Novel taxa of Listeriaceae from agricultural environments in the United States.</title>
        <authorList>
            <person name="den Bakker H.C."/>
            <person name="Allred A."/>
            <person name="Warchocki S."/>
            <person name="Wright E.M."/>
            <person name="Burrell A."/>
            <person name="Nightingale K.K."/>
            <person name="Kephart D."/>
            <person name="Wiedmann M."/>
        </authorList>
    </citation>
    <scope>NUCLEOTIDE SEQUENCE [LARGE SCALE GENOMIC DNA]</scope>
    <source>
        <strain evidence="1 2">FSL F6-1037</strain>
    </source>
</reference>
<name>W7CV03_9LIST</name>
<keyword evidence="2" id="KW-1185">Reference proteome</keyword>
<dbReference type="AlphaFoldDB" id="W7CV03"/>
<evidence type="ECO:0000313" key="2">
    <source>
        <dbReference type="Proteomes" id="UP000019243"/>
    </source>
</evidence>
<evidence type="ECO:0000313" key="1">
    <source>
        <dbReference type="EMBL" id="EUJ40495.1"/>
    </source>
</evidence>
<sequence length="32" mass="3573">MLQTHRQPEQTLVLDTHNDALAQAADQVIDIS</sequence>
<protein>
    <submittedName>
        <fullName evidence="1">Uncharacterized protein</fullName>
    </submittedName>
</protein>
<gene>
    <name evidence="1" type="ORF">BCAMP_05174</name>
</gene>
<accession>W7CV03</accession>
<dbReference type="Proteomes" id="UP000019243">
    <property type="component" value="Unassembled WGS sequence"/>
</dbReference>
<organism evidence="1 2">
    <name type="scientific">Brochothrix campestris FSL F6-1037</name>
    <dbReference type="NCBI Taxonomy" id="1265861"/>
    <lineage>
        <taxon>Bacteria</taxon>
        <taxon>Bacillati</taxon>
        <taxon>Bacillota</taxon>
        <taxon>Bacilli</taxon>
        <taxon>Bacillales</taxon>
        <taxon>Listeriaceae</taxon>
        <taxon>Brochothrix</taxon>
    </lineage>
</organism>